<name>A0A151MGN0_ALLMI</name>
<evidence type="ECO:0000313" key="2">
    <source>
        <dbReference type="EMBL" id="KYO23674.1"/>
    </source>
</evidence>
<dbReference type="AlphaFoldDB" id="A0A151MGN0"/>
<reference evidence="2 3" key="1">
    <citation type="journal article" date="2012" name="Genome Biol.">
        <title>Sequencing three crocodilian genomes to illuminate the evolution of archosaurs and amniotes.</title>
        <authorList>
            <person name="St John J.A."/>
            <person name="Braun E.L."/>
            <person name="Isberg S.R."/>
            <person name="Miles L.G."/>
            <person name="Chong A.Y."/>
            <person name="Gongora J."/>
            <person name="Dalzell P."/>
            <person name="Moran C."/>
            <person name="Bed'hom B."/>
            <person name="Abzhanov A."/>
            <person name="Burgess S.C."/>
            <person name="Cooksey A.M."/>
            <person name="Castoe T.A."/>
            <person name="Crawford N.G."/>
            <person name="Densmore L.D."/>
            <person name="Drew J.C."/>
            <person name="Edwards S.V."/>
            <person name="Faircloth B.C."/>
            <person name="Fujita M.K."/>
            <person name="Greenwold M.J."/>
            <person name="Hoffmann F.G."/>
            <person name="Howard J.M."/>
            <person name="Iguchi T."/>
            <person name="Janes D.E."/>
            <person name="Khan S.Y."/>
            <person name="Kohno S."/>
            <person name="de Koning A.J."/>
            <person name="Lance S.L."/>
            <person name="McCarthy F.M."/>
            <person name="McCormack J.E."/>
            <person name="Merchant M.E."/>
            <person name="Peterson D.G."/>
            <person name="Pollock D.D."/>
            <person name="Pourmand N."/>
            <person name="Raney B.J."/>
            <person name="Roessler K.A."/>
            <person name="Sanford J.R."/>
            <person name="Sawyer R.H."/>
            <person name="Schmidt C.J."/>
            <person name="Triplett E.W."/>
            <person name="Tuberville T.D."/>
            <person name="Venegas-Anaya M."/>
            <person name="Howard J.T."/>
            <person name="Jarvis E.D."/>
            <person name="Guillette L.J.Jr."/>
            <person name="Glenn T.C."/>
            <person name="Green R.E."/>
            <person name="Ray D.A."/>
        </authorList>
    </citation>
    <scope>NUCLEOTIDE SEQUENCE [LARGE SCALE GENOMIC DNA]</scope>
    <source>
        <strain evidence="2">KSC_2009_1</strain>
    </source>
</reference>
<evidence type="ECO:0000256" key="1">
    <source>
        <dbReference type="SAM" id="MobiDB-lite"/>
    </source>
</evidence>
<feature type="compositionally biased region" description="Basic residues" evidence="1">
    <location>
        <begin position="78"/>
        <end position="88"/>
    </location>
</feature>
<organism evidence="2 3">
    <name type="scientific">Alligator mississippiensis</name>
    <name type="common">American alligator</name>
    <dbReference type="NCBI Taxonomy" id="8496"/>
    <lineage>
        <taxon>Eukaryota</taxon>
        <taxon>Metazoa</taxon>
        <taxon>Chordata</taxon>
        <taxon>Craniata</taxon>
        <taxon>Vertebrata</taxon>
        <taxon>Euteleostomi</taxon>
        <taxon>Archelosauria</taxon>
        <taxon>Archosauria</taxon>
        <taxon>Crocodylia</taxon>
        <taxon>Alligatoridae</taxon>
        <taxon>Alligatorinae</taxon>
        <taxon>Alligator</taxon>
    </lineage>
</organism>
<dbReference type="Proteomes" id="UP000050525">
    <property type="component" value="Unassembled WGS sequence"/>
</dbReference>
<keyword evidence="3" id="KW-1185">Reference proteome</keyword>
<feature type="region of interest" description="Disordered" evidence="1">
    <location>
        <begin position="60"/>
        <end position="124"/>
    </location>
</feature>
<feature type="compositionally biased region" description="Acidic residues" evidence="1">
    <location>
        <begin position="109"/>
        <end position="124"/>
    </location>
</feature>
<proteinExistence type="predicted"/>
<dbReference type="EMBL" id="AKHW03006178">
    <property type="protein sequence ID" value="KYO23674.1"/>
    <property type="molecule type" value="Genomic_DNA"/>
</dbReference>
<gene>
    <name evidence="2" type="ORF">Y1Q_0002303</name>
</gene>
<protein>
    <submittedName>
        <fullName evidence="2">Uncharacterized protein</fullName>
    </submittedName>
</protein>
<evidence type="ECO:0000313" key="3">
    <source>
        <dbReference type="Proteomes" id="UP000050525"/>
    </source>
</evidence>
<sequence>MALRENKQQKLEEEWTLEETKRTLRCFKNLKKAYDRPYRHTNLPVEDCVRMGVSELQMDYRNTKEDDEEKTMEDTWKRKDRHRLFRNKSPREDGENEEAEYDSDKEGVSEENDGKEEDDKDHMD</sequence>
<accession>A0A151MGN0</accession>
<comment type="caution">
    <text evidence="2">The sequence shown here is derived from an EMBL/GenBank/DDBJ whole genome shotgun (WGS) entry which is preliminary data.</text>
</comment>